<keyword evidence="2" id="KW-1185">Reference proteome</keyword>
<name>A0A8S1ML24_9CILI</name>
<proteinExistence type="predicted"/>
<dbReference type="OrthoDB" id="308858at2759"/>
<protein>
    <submittedName>
        <fullName evidence="1">Uncharacterized protein</fullName>
    </submittedName>
</protein>
<dbReference type="EMBL" id="CAJJDN010000033">
    <property type="protein sequence ID" value="CAD8075674.1"/>
    <property type="molecule type" value="Genomic_DNA"/>
</dbReference>
<gene>
    <name evidence="1" type="ORF">PSON_ATCC_30995.1.T0330368</name>
</gene>
<dbReference type="AlphaFoldDB" id="A0A8S1ML24"/>
<evidence type="ECO:0000313" key="1">
    <source>
        <dbReference type="EMBL" id="CAD8075674.1"/>
    </source>
</evidence>
<accession>A0A8S1ML24</accession>
<organism evidence="1 2">
    <name type="scientific">Paramecium sonneborni</name>
    <dbReference type="NCBI Taxonomy" id="65129"/>
    <lineage>
        <taxon>Eukaryota</taxon>
        <taxon>Sar</taxon>
        <taxon>Alveolata</taxon>
        <taxon>Ciliophora</taxon>
        <taxon>Intramacronucleata</taxon>
        <taxon>Oligohymenophorea</taxon>
        <taxon>Peniculida</taxon>
        <taxon>Parameciidae</taxon>
        <taxon>Paramecium</taxon>
    </lineage>
</organism>
<dbReference type="Proteomes" id="UP000692954">
    <property type="component" value="Unassembled WGS sequence"/>
</dbReference>
<reference evidence="1" key="1">
    <citation type="submission" date="2021-01" db="EMBL/GenBank/DDBJ databases">
        <authorList>
            <consortium name="Genoscope - CEA"/>
            <person name="William W."/>
        </authorList>
    </citation>
    <scope>NUCLEOTIDE SEQUENCE</scope>
</reference>
<evidence type="ECO:0000313" key="2">
    <source>
        <dbReference type="Proteomes" id="UP000692954"/>
    </source>
</evidence>
<sequence length="143" mass="16832">MATHSISKFKFNNSINKEQIKLLKQQLNDKNIQDSQISNSQQSIVTNLTQQIQKLNSQSLNFNNIFDEIQQLKPIKYNQYRTFSSHNLDQSLTKILQKLQKSTPNHHNQHEINNNTQNYKKQSQPINNTIQNNEGTIKEDYQF</sequence>
<comment type="caution">
    <text evidence="1">The sequence shown here is derived from an EMBL/GenBank/DDBJ whole genome shotgun (WGS) entry which is preliminary data.</text>
</comment>